<dbReference type="Gene3D" id="3.40.50.720">
    <property type="entry name" value="NAD(P)-binding Rossmann-like Domain"/>
    <property type="match status" value="2"/>
</dbReference>
<evidence type="ECO:0000313" key="6">
    <source>
        <dbReference type="Proteomes" id="UP001141259"/>
    </source>
</evidence>
<dbReference type="Pfam" id="PF00984">
    <property type="entry name" value="UDPG_MGDP_dh"/>
    <property type="match status" value="1"/>
</dbReference>
<keyword evidence="2" id="KW-0520">NAD</keyword>
<protein>
    <submittedName>
        <fullName evidence="5">Nucleotide sugar dehydrogenase</fullName>
    </submittedName>
</protein>
<keyword evidence="6" id="KW-1185">Reference proteome</keyword>
<keyword evidence="1" id="KW-0560">Oxidoreductase</keyword>
<comment type="caution">
    <text evidence="5">The sequence shown here is derived from an EMBL/GenBank/DDBJ whole genome shotgun (WGS) entry which is preliminary data.</text>
</comment>
<dbReference type="SUPFAM" id="SSF48179">
    <property type="entry name" value="6-phosphogluconate dehydrogenase C-terminal domain-like"/>
    <property type="match status" value="1"/>
</dbReference>
<dbReference type="GO" id="GO:0016628">
    <property type="term" value="F:oxidoreductase activity, acting on the CH-CH group of donors, NAD or NADP as acceptor"/>
    <property type="evidence" value="ECO:0007669"/>
    <property type="project" value="InterPro"/>
</dbReference>
<dbReference type="SUPFAM" id="SSF51735">
    <property type="entry name" value="NAD(P)-binding Rossmann-fold domains"/>
    <property type="match status" value="1"/>
</dbReference>
<dbReference type="SUPFAM" id="SSF52413">
    <property type="entry name" value="UDP-glucose/GDP-mannose dehydrogenase C-terminal domain"/>
    <property type="match status" value="1"/>
</dbReference>
<dbReference type="GO" id="GO:0000271">
    <property type="term" value="P:polysaccharide biosynthetic process"/>
    <property type="evidence" value="ECO:0007669"/>
    <property type="project" value="InterPro"/>
</dbReference>
<dbReference type="AlphaFoldDB" id="A0A9X3A2L8"/>
<dbReference type="EMBL" id="JANYMP010000009">
    <property type="protein sequence ID" value="MCS7479203.1"/>
    <property type="molecule type" value="Genomic_DNA"/>
</dbReference>
<accession>A0A9X3A2L8</accession>
<dbReference type="NCBIfam" id="TIGR03026">
    <property type="entry name" value="NDP-sugDHase"/>
    <property type="match status" value="1"/>
</dbReference>
<dbReference type="InterPro" id="IPR017476">
    <property type="entry name" value="UDP-Glc/GDP-Man"/>
</dbReference>
<reference evidence="5" key="1">
    <citation type="submission" date="2022-08" db="EMBL/GenBank/DDBJ databases">
        <authorList>
            <person name="Tistechok S."/>
            <person name="Samborskyy M."/>
            <person name="Roman I."/>
        </authorList>
    </citation>
    <scope>NUCLEOTIDE SEQUENCE</scope>
    <source>
        <strain evidence="5">DSM 103496</strain>
    </source>
</reference>
<dbReference type="PIRSF" id="PIRSF000124">
    <property type="entry name" value="UDPglc_GDPman_dh"/>
    <property type="match status" value="1"/>
</dbReference>
<dbReference type="PANTHER" id="PTHR43491">
    <property type="entry name" value="UDP-N-ACETYL-D-MANNOSAMINE DEHYDROGENASE"/>
    <property type="match status" value="1"/>
</dbReference>
<dbReference type="SMART" id="SM00984">
    <property type="entry name" value="UDPG_MGDP_dh_C"/>
    <property type="match status" value="1"/>
</dbReference>
<dbReference type="RefSeq" id="WP_259624708.1">
    <property type="nucleotide sequence ID" value="NZ_JANYMP010000009.1"/>
</dbReference>
<sequence>MPVDLVVIGVGYVGLPLAVAAAASGLSVIGYDTSPAVREHVARGRPHVPDVNGAQLRALCAAGLAVTGDPSVIAGAETVVICVPTGLGPDGGPDLSAVRDAAAAVSDHLRPGTLVVLESTSFPGTTDDVVRPILERGGLVAGEDFSLAYSPERVDPGNRRYGIGNTPKVVGGHTPLCAKQCVAFYSRFVDTVVVARGTREAEMAKLLENTYRFVNIALVNEIAVFCDQLGVDVWDVLHCAGTKPFGFAPFTPGPGVGGHCIPIDPRYLLDKARRTGGRLGVVEAAHQVHAAMPSYVVRRTARLLASAGLELPGSTVLLLGVAYKADVPDTRESTTLRIAAELTALGARVRYHDPVTGAVPELGPPVSDLDSALRDADVTVLLVAHGGYDLGLLARNARLLLDVTGRVPGEEVQRL</sequence>
<evidence type="ECO:0000313" key="5">
    <source>
        <dbReference type="EMBL" id="MCS7479203.1"/>
    </source>
</evidence>
<dbReference type="Pfam" id="PF03721">
    <property type="entry name" value="UDPG_MGDP_dh_N"/>
    <property type="match status" value="1"/>
</dbReference>
<dbReference type="Proteomes" id="UP001141259">
    <property type="component" value="Unassembled WGS sequence"/>
</dbReference>
<dbReference type="InterPro" id="IPR014027">
    <property type="entry name" value="UDP-Glc/GDP-Man_DH_C"/>
</dbReference>
<gene>
    <name evidence="5" type="ORF">NZH93_20270</name>
</gene>
<name>A0A9X3A2L8_9PSEU</name>
<proteinExistence type="inferred from homology"/>
<evidence type="ECO:0000256" key="1">
    <source>
        <dbReference type="ARBA" id="ARBA00023002"/>
    </source>
</evidence>
<dbReference type="InterPro" id="IPR036291">
    <property type="entry name" value="NAD(P)-bd_dom_sf"/>
</dbReference>
<dbReference type="GO" id="GO:0016616">
    <property type="term" value="F:oxidoreductase activity, acting on the CH-OH group of donors, NAD or NADP as acceptor"/>
    <property type="evidence" value="ECO:0007669"/>
    <property type="project" value="InterPro"/>
</dbReference>
<dbReference type="InterPro" id="IPR014026">
    <property type="entry name" value="UDP-Glc/GDP-Man_DH_dimer"/>
</dbReference>
<dbReference type="InterPro" id="IPR028359">
    <property type="entry name" value="UDP_ManNAc/GlcNAc_DH"/>
</dbReference>
<dbReference type="PANTHER" id="PTHR43491:SF1">
    <property type="entry name" value="UDP-N-ACETYL-D-MANNOSAMINE DEHYDROGENASE"/>
    <property type="match status" value="1"/>
</dbReference>
<dbReference type="InterPro" id="IPR036220">
    <property type="entry name" value="UDP-Glc/GDP-Man_DH_C_sf"/>
</dbReference>
<organism evidence="5 6">
    <name type="scientific">Umezawaea endophytica</name>
    <dbReference type="NCBI Taxonomy" id="1654476"/>
    <lineage>
        <taxon>Bacteria</taxon>
        <taxon>Bacillati</taxon>
        <taxon>Actinomycetota</taxon>
        <taxon>Actinomycetes</taxon>
        <taxon>Pseudonocardiales</taxon>
        <taxon>Pseudonocardiaceae</taxon>
        <taxon>Umezawaea</taxon>
    </lineage>
</organism>
<comment type="similarity">
    <text evidence="3">Belongs to the UDP-glucose/GDP-mannose dehydrogenase family.</text>
</comment>
<evidence type="ECO:0000256" key="2">
    <source>
        <dbReference type="ARBA" id="ARBA00023027"/>
    </source>
</evidence>
<feature type="domain" description="UDP-glucose/GDP-mannose dehydrogenase C-terminal" evidence="4">
    <location>
        <begin position="317"/>
        <end position="409"/>
    </location>
</feature>
<evidence type="ECO:0000259" key="4">
    <source>
        <dbReference type="SMART" id="SM00984"/>
    </source>
</evidence>
<dbReference type="InterPro" id="IPR008927">
    <property type="entry name" value="6-PGluconate_DH-like_C_sf"/>
</dbReference>
<evidence type="ECO:0000256" key="3">
    <source>
        <dbReference type="PIRNR" id="PIRNR000124"/>
    </source>
</evidence>
<dbReference type="PIRSF" id="PIRSF500136">
    <property type="entry name" value="UDP_ManNAc_DH"/>
    <property type="match status" value="1"/>
</dbReference>
<dbReference type="GO" id="GO:0051287">
    <property type="term" value="F:NAD binding"/>
    <property type="evidence" value="ECO:0007669"/>
    <property type="project" value="InterPro"/>
</dbReference>
<dbReference type="Pfam" id="PF03720">
    <property type="entry name" value="UDPG_MGDP_dh_C"/>
    <property type="match status" value="1"/>
</dbReference>
<dbReference type="InterPro" id="IPR001732">
    <property type="entry name" value="UDP-Glc/GDP-Man_DH_N"/>
</dbReference>